<dbReference type="SUPFAM" id="SSF46785">
    <property type="entry name" value="Winged helix' DNA-binding domain"/>
    <property type="match status" value="1"/>
</dbReference>
<dbReference type="PANTHER" id="PTHR30419">
    <property type="entry name" value="HTH-TYPE TRANSCRIPTIONAL REGULATOR YBHD"/>
    <property type="match status" value="1"/>
</dbReference>
<reference evidence="7" key="1">
    <citation type="journal article" date="2019" name="Int. J. Syst. Evol. Microbiol.">
        <title>The Global Catalogue of Microorganisms (GCM) 10K type strain sequencing project: providing services to taxonomists for standard genome sequencing and annotation.</title>
        <authorList>
            <consortium name="The Broad Institute Genomics Platform"/>
            <consortium name="The Broad Institute Genome Sequencing Center for Infectious Disease"/>
            <person name="Wu L."/>
            <person name="Ma J."/>
        </authorList>
    </citation>
    <scope>NUCLEOTIDE SEQUENCE [LARGE SCALE GENOMIC DNA]</scope>
    <source>
        <strain evidence="7">CGMCC 1.14993</strain>
    </source>
</reference>
<dbReference type="PANTHER" id="PTHR30419:SF8">
    <property type="entry name" value="NITROGEN ASSIMILATION TRANSCRIPTIONAL ACTIVATOR-RELATED"/>
    <property type="match status" value="1"/>
</dbReference>
<keyword evidence="2" id="KW-0805">Transcription regulation</keyword>
<dbReference type="PRINTS" id="PR00039">
    <property type="entry name" value="HTHLYSR"/>
</dbReference>
<dbReference type="InterPro" id="IPR036388">
    <property type="entry name" value="WH-like_DNA-bd_sf"/>
</dbReference>
<sequence>MKFEQMEYIVSVANEKSMNKAAEKLHITSSGISQSISQLENELGITIFNRSKKGTVPTEEGKIVIKRASEVLQIISKLNEELFDYKNTKNIHLKVVAAPTFASVLQQALNRIHVEHPNVTIEIEEKAPPLIMETIRHTEYDFCFFPQDLEVLESEKNINYDLIRTDRVHVIVGIHSPLFHFDYVTQSDVLNMDTGCYSIYSDYYYSKLIKKNNNKIKITTNSINILTEAVKEQNLFVYSHESGAKLHPDILSGIIKSIPYKENDDYVYKDLWVIYPKNKNLTNISKKFIEIVKEIATQ</sequence>
<dbReference type="Pfam" id="PF00126">
    <property type="entry name" value="HTH_1"/>
    <property type="match status" value="1"/>
</dbReference>
<dbReference type="RefSeq" id="WP_087998770.1">
    <property type="nucleotide sequence ID" value="NZ_BMHB01000001.1"/>
</dbReference>
<feature type="domain" description="HTH lysR-type" evidence="5">
    <location>
        <begin position="1"/>
        <end position="58"/>
    </location>
</feature>
<dbReference type="Gene3D" id="3.40.190.290">
    <property type="match status" value="1"/>
</dbReference>
<dbReference type="GO" id="GO:0003677">
    <property type="term" value="F:DNA binding"/>
    <property type="evidence" value="ECO:0007669"/>
    <property type="project" value="UniProtKB-KW"/>
</dbReference>
<accession>A0A8J3AIS2</accession>
<evidence type="ECO:0000313" key="6">
    <source>
        <dbReference type="EMBL" id="GGI10836.1"/>
    </source>
</evidence>
<gene>
    <name evidence="6" type="ORF">GCM10007380_04800</name>
</gene>
<dbReference type="InterPro" id="IPR005119">
    <property type="entry name" value="LysR_subst-bd"/>
</dbReference>
<keyword evidence="4" id="KW-0804">Transcription</keyword>
<dbReference type="FunFam" id="1.10.10.10:FF:000001">
    <property type="entry name" value="LysR family transcriptional regulator"/>
    <property type="match status" value="1"/>
</dbReference>
<dbReference type="GO" id="GO:0005829">
    <property type="term" value="C:cytosol"/>
    <property type="evidence" value="ECO:0007669"/>
    <property type="project" value="TreeGrafter"/>
</dbReference>
<dbReference type="SUPFAM" id="SSF53850">
    <property type="entry name" value="Periplasmic binding protein-like II"/>
    <property type="match status" value="1"/>
</dbReference>
<dbReference type="InterPro" id="IPR036390">
    <property type="entry name" value="WH_DNA-bd_sf"/>
</dbReference>
<evidence type="ECO:0000256" key="3">
    <source>
        <dbReference type="ARBA" id="ARBA00023125"/>
    </source>
</evidence>
<dbReference type="Gene3D" id="1.10.10.10">
    <property type="entry name" value="Winged helix-like DNA-binding domain superfamily/Winged helix DNA-binding domain"/>
    <property type="match status" value="1"/>
</dbReference>
<evidence type="ECO:0000256" key="1">
    <source>
        <dbReference type="ARBA" id="ARBA00009437"/>
    </source>
</evidence>
<dbReference type="InterPro" id="IPR050950">
    <property type="entry name" value="HTH-type_LysR_regulators"/>
</dbReference>
<keyword evidence="3" id="KW-0238">DNA-binding</keyword>
<evidence type="ECO:0000256" key="4">
    <source>
        <dbReference type="ARBA" id="ARBA00023163"/>
    </source>
</evidence>
<dbReference type="GO" id="GO:0003700">
    <property type="term" value="F:DNA-binding transcription factor activity"/>
    <property type="evidence" value="ECO:0007669"/>
    <property type="project" value="InterPro"/>
</dbReference>
<evidence type="ECO:0000256" key="2">
    <source>
        <dbReference type="ARBA" id="ARBA00023015"/>
    </source>
</evidence>
<dbReference type="OrthoDB" id="9803735at2"/>
<dbReference type="EMBL" id="BMHB01000001">
    <property type="protein sequence ID" value="GGI10836.1"/>
    <property type="molecule type" value="Genomic_DNA"/>
</dbReference>
<keyword evidence="7" id="KW-1185">Reference proteome</keyword>
<protein>
    <submittedName>
        <fullName evidence="6">LysR family transcriptional regulator</fullName>
    </submittedName>
</protein>
<evidence type="ECO:0000313" key="7">
    <source>
        <dbReference type="Proteomes" id="UP000626244"/>
    </source>
</evidence>
<dbReference type="AlphaFoldDB" id="A0A8J3AIS2"/>
<name>A0A8J3AIS2_9BACI</name>
<proteinExistence type="inferred from homology"/>
<organism evidence="6 7">
    <name type="scientific">Gottfriedia solisilvae</name>
    <dbReference type="NCBI Taxonomy" id="1516104"/>
    <lineage>
        <taxon>Bacteria</taxon>
        <taxon>Bacillati</taxon>
        <taxon>Bacillota</taxon>
        <taxon>Bacilli</taxon>
        <taxon>Bacillales</taxon>
        <taxon>Bacillaceae</taxon>
        <taxon>Gottfriedia</taxon>
    </lineage>
</organism>
<comment type="similarity">
    <text evidence="1">Belongs to the LysR transcriptional regulatory family.</text>
</comment>
<evidence type="ECO:0000259" key="5">
    <source>
        <dbReference type="PROSITE" id="PS50931"/>
    </source>
</evidence>
<dbReference type="Proteomes" id="UP000626244">
    <property type="component" value="Unassembled WGS sequence"/>
</dbReference>
<dbReference type="PROSITE" id="PS50931">
    <property type="entry name" value="HTH_LYSR"/>
    <property type="match status" value="1"/>
</dbReference>
<comment type="caution">
    <text evidence="6">The sequence shown here is derived from an EMBL/GenBank/DDBJ whole genome shotgun (WGS) entry which is preliminary data.</text>
</comment>
<dbReference type="Pfam" id="PF03466">
    <property type="entry name" value="LysR_substrate"/>
    <property type="match status" value="1"/>
</dbReference>
<dbReference type="InterPro" id="IPR000847">
    <property type="entry name" value="LysR_HTH_N"/>
</dbReference>